<dbReference type="Proteomes" id="UP001138921">
    <property type="component" value="Unassembled WGS sequence"/>
</dbReference>
<dbReference type="InterPro" id="IPR036291">
    <property type="entry name" value="NAD(P)-bd_dom_sf"/>
</dbReference>
<proteinExistence type="predicted"/>
<organism evidence="4 5">
    <name type="scientific">Aminobacter anthyllidis</name>
    <dbReference type="NCBI Taxonomy" id="1035067"/>
    <lineage>
        <taxon>Bacteria</taxon>
        <taxon>Pseudomonadati</taxon>
        <taxon>Pseudomonadota</taxon>
        <taxon>Alphaproteobacteria</taxon>
        <taxon>Hyphomicrobiales</taxon>
        <taxon>Phyllobacteriaceae</taxon>
        <taxon>Aminobacter</taxon>
    </lineage>
</organism>
<dbReference type="InterPro" id="IPR006140">
    <property type="entry name" value="D-isomer_DH_NAD-bd"/>
</dbReference>
<dbReference type="PANTHER" id="PTHR43333:SF1">
    <property type="entry name" value="D-ISOMER SPECIFIC 2-HYDROXYACID DEHYDROGENASE NAD-BINDING DOMAIN-CONTAINING PROTEIN"/>
    <property type="match status" value="1"/>
</dbReference>
<dbReference type="PANTHER" id="PTHR43333">
    <property type="entry name" value="2-HACID_DH_C DOMAIN-CONTAINING PROTEIN"/>
    <property type="match status" value="1"/>
</dbReference>
<evidence type="ECO:0000313" key="4">
    <source>
        <dbReference type="EMBL" id="MBT1159477.1"/>
    </source>
</evidence>
<keyword evidence="1" id="KW-0560">Oxidoreductase</keyword>
<dbReference type="Gene3D" id="3.40.50.720">
    <property type="entry name" value="NAD(P)-binding Rossmann-like Domain"/>
    <property type="match status" value="2"/>
</dbReference>
<feature type="domain" description="D-isomer specific 2-hydroxyacid dehydrogenase NAD-binding" evidence="3">
    <location>
        <begin position="103"/>
        <end position="273"/>
    </location>
</feature>
<dbReference type="SUPFAM" id="SSF51735">
    <property type="entry name" value="NAD(P)-binding Rossmann-fold domains"/>
    <property type="match status" value="1"/>
</dbReference>
<evidence type="ECO:0000256" key="1">
    <source>
        <dbReference type="ARBA" id="ARBA00023002"/>
    </source>
</evidence>
<accession>A0A9X1AGM6</accession>
<evidence type="ECO:0000259" key="3">
    <source>
        <dbReference type="Pfam" id="PF02826"/>
    </source>
</evidence>
<dbReference type="CDD" id="cd12164">
    <property type="entry name" value="GDH_like_2"/>
    <property type="match status" value="1"/>
</dbReference>
<evidence type="ECO:0000313" key="5">
    <source>
        <dbReference type="Proteomes" id="UP001138921"/>
    </source>
</evidence>
<dbReference type="RefSeq" id="WP_214393327.1">
    <property type="nucleotide sequence ID" value="NZ_JAFLWW010000012.1"/>
</dbReference>
<comment type="caution">
    <text evidence="4">The sequence shown here is derived from an EMBL/GenBank/DDBJ whole genome shotgun (WGS) entry which is preliminary data.</text>
</comment>
<reference evidence="4" key="2">
    <citation type="submission" date="2021-03" db="EMBL/GenBank/DDBJ databases">
        <authorList>
            <person name="Artuso I."/>
            <person name="Turrini P."/>
            <person name="Pirolo M."/>
            <person name="Lugli G.A."/>
            <person name="Ventura M."/>
            <person name="Visca P."/>
        </authorList>
    </citation>
    <scope>NUCLEOTIDE SEQUENCE</scope>
    <source>
        <strain evidence="4">LMG 26462</strain>
    </source>
</reference>
<protein>
    <submittedName>
        <fullName evidence="4">Glyoxylate/hydroxypyruvate reductase A</fullName>
    </submittedName>
</protein>
<dbReference type="GO" id="GO:0051287">
    <property type="term" value="F:NAD binding"/>
    <property type="evidence" value="ECO:0007669"/>
    <property type="project" value="InterPro"/>
</dbReference>
<dbReference type="Pfam" id="PF02826">
    <property type="entry name" value="2-Hacid_dh_C"/>
    <property type="match status" value="1"/>
</dbReference>
<keyword evidence="5" id="KW-1185">Reference proteome</keyword>
<dbReference type="EMBL" id="JAFLWW010000012">
    <property type="protein sequence ID" value="MBT1159477.1"/>
    <property type="molecule type" value="Genomic_DNA"/>
</dbReference>
<dbReference type="GO" id="GO:0016491">
    <property type="term" value="F:oxidoreductase activity"/>
    <property type="evidence" value="ECO:0007669"/>
    <property type="project" value="UniProtKB-KW"/>
</dbReference>
<evidence type="ECO:0000256" key="2">
    <source>
        <dbReference type="ARBA" id="ARBA00023027"/>
    </source>
</evidence>
<gene>
    <name evidence="4" type="ORF">J1C56_28305</name>
</gene>
<dbReference type="AlphaFoldDB" id="A0A9X1AGM6"/>
<sequence>MTILLNNHGYDNESWRREICRQLPELPVKLFGEPIDPNEVVYAMVWNHPAGDLNRYPNLKAIFSLGAGAEHFVADTSLPDVPVILLADPAVACDMAAHALYWVLTFHRRYADYRSQQKDRIWHRKQIVPTKEFHAGVFGLGRIGTEVASRMRDFGYAVSGWDRSARQIDGIDCYSGTDTLPEFLSRIDVVINALPLSPKTRHFLDEKIFSVMPPGSFFVNISRGAVVHDESLLDALDRGHLAGAALDAFAQEPLPVSHRYWSHPKVFVTPHMSGATFASSAVAVIANNVRRLERGLEVFPLFNREDGY</sequence>
<name>A0A9X1AGM6_9HYPH</name>
<reference evidence="4" key="1">
    <citation type="journal article" date="2021" name="Microorganisms">
        <title>Phylogenomic Reconstruction and Metabolic Potential of the Genus Aminobacter.</title>
        <authorList>
            <person name="Artuso I."/>
            <person name="Turrini P."/>
            <person name="Pirolo M."/>
            <person name="Lugli G.A."/>
            <person name="Ventura M."/>
            <person name="Visca P."/>
        </authorList>
    </citation>
    <scope>NUCLEOTIDE SEQUENCE</scope>
    <source>
        <strain evidence="4">LMG 26462</strain>
    </source>
</reference>
<keyword evidence="2" id="KW-0520">NAD</keyword>